<gene>
    <name evidence="2" type="ORF">C4F51_13100</name>
</gene>
<dbReference type="PANTHER" id="PTHR37421:SF1">
    <property type="entry name" value="UPF0260 PROTEIN YCGN"/>
    <property type="match status" value="1"/>
</dbReference>
<dbReference type="InterPro" id="IPR008228">
    <property type="entry name" value="UCP006173"/>
</dbReference>
<sequence length="146" mass="16654">MAVQVYWHAKSLQELTPHEWESLCDGCGKCCLHKLEDEDNGDVYYTRVACHYLDHQTCQCTDYSNRQQQVPDCVVLEPGSLDAIDWLPDTCAYRLRAAGMPLFDWHPLISGDPASVHRSGMSVSGKVVAEQDVAEEDYEDYIIRWI</sequence>
<dbReference type="PIRSF" id="PIRSF006173">
    <property type="entry name" value="UCP006173"/>
    <property type="match status" value="1"/>
</dbReference>
<dbReference type="InterPro" id="IPR005358">
    <property type="entry name" value="Puta_zinc/iron-chelating_dom"/>
</dbReference>
<protein>
    <recommendedName>
        <fullName evidence="1">UPF0260 protein C4F51_13100</fullName>
    </recommendedName>
</protein>
<evidence type="ECO:0000256" key="1">
    <source>
        <dbReference type="HAMAP-Rule" id="MF_00676"/>
    </source>
</evidence>
<comment type="similarity">
    <text evidence="1">Belongs to the UPF0260 family.</text>
</comment>
<accession>A0A928YV30</accession>
<reference evidence="2" key="1">
    <citation type="submission" date="2018-07" db="EMBL/GenBank/DDBJ databases">
        <title>Genome assembly of strain Ka43.</title>
        <authorList>
            <person name="Kukolya J."/>
            <person name="Nagy I."/>
            <person name="Horvath B."/>
            <person name="Toth A."/>
        </authorList>
    </citation>
    <scope>NUCLEOTIDE SEQUENCE</scope>
    <source>
        <strain evidence="2">KB43</strain>
    </source>
</reference>
<keyword evidence="3" id="KW-1185">Reference proteome</keyword>
<dbReference type="AlphaFoldDB" id="A0A928YV30"/>
<evidence type="ECO:0000313" key="2">
    <source>
        <dbReference type="EMBL" id="MBE8718125.1"/>
    </source>
</evidence>
<dbReference type="NCBIfam" id="NF003507">
    <property type="entry name" value="PRK05170.2-5"/>
    <property type="match status" value="1"/>
</dbReference>
<dbReference type="NCBIfam" id="NF003501">
    <property type="entry name" value="PRK05170.1-5"/>
    <property type="match status" value="1"/>
</dbReference>
<dbReference type="RefSeq" id="WP_193910437.1">
    <property type="nucleotide sequence ID" value="NZ_PRDL01000001.1"/>
</dbReference>
<dbReference type="PANTHER" id="PTHR37421">
    <property type="entry name" value="UPF0260 PROTEIN YCGN"/>
    <property type="match status" value="1"/>
</dbReference>
<organism evidence="2 3">
    <name type="scientific">Cellvibrio polysaccharolyticus</name>
    <dbReference type="NCBI Taxonomy" id="2082724"/>
    <lineage>
        <taxon>Bacteria</taxon>
        <taxon>Pseudomonadati</taxon>
        <taxon>Pseudomonadota</taxon>
        <taxon>Gammaproteobacteria</taxon>
        <taxon>Cellvibrionales</taxon>
        <taxon>Cellvibrionaceae</taxon>
        <taxon>Cellvibrio</taxon>
    </lineage>
</organism>
<dbReference type="EMBL" id="PRDL01000001">
    <property type="protein sequence ID" value="MBE8718125.1"/>
    <property type="molecule type" value="Genomic_DNA"/>
</dbReference>
<dbReference type="Pfam" id="PF03692">
    <property type="entry name" value="CxxCxxCC"/>
    <property type="match status" value="1"/>
</dbReference>
<dbReference type="Proteomes" id="UP000652567">
    <property type="component" value="Unassembled WGS sequence"/>
</dbReference>
<proteinExistence type="inferred from homology"/>
<name>A0A928YV30_9GAMM</name>
<dbReference type="HAMAP" id="MF_00676">
    <property type="entry name" value="UPF0260"/>
    <property type="match status" value="1"/>
</dbReference>
<comment type="caution">
    <text evidence="2">The sequence shown here is derived from an EMBL/GenBank/DDBJ whole genome shotgun (WGS) entry which is preliminary data.</text>
</comment>
<evidence type="ECO:0000313" key="3">
    <source>
        <dbReference type="Proteomes" id="UP000652567"/>
    </source>
</evidence>